<evidence type="ECO:0000256" key="2">
    <source>
        <dbReference type="ARBA" id="ARBA00022741"/>
    </source>
</evidence>
<proteinExistence type="inferred from homology"/>
<evidence type="ECO:0000256" key="5">
    <source>
        <dbReference type="HAMAP-Rule" id="MF_01609"/>
    </source>
</evidence>
<dbReference type="GO" id="GO:0005524">
    <property type="term" value="F:ATP binding"/>
    <property type="evidence" value="ECO:0007669"/>
    <property type="project" value="UniProtKB-KW"/>
</dbReference>
<keyword evidence="7" id="KW-1185">Reference proteome</keyword>
<evidence type="ECO:0000256" key="4">
    <source>
        <dbReference type="ARBA" id="ARBA00048819"/>
    </source>
</evidence>
<evidence type="ECO:0000256" key="3">
    <source>
        <dbReference type="ARBA" id="ARBA00022840"/>
    </source>
</evidence>
<dbReference type="GO" id="GO:0042398">
    <property type="term" value="P:modified amino acid biosynthetic process"/>
    <property type="evidence" value="ECO:0007669"/>
    <property type="project" value="InterPro"/>
</dbReference>
<reference evidence="6 7" key="1">
    <citation type="submission" date="2016-11" db="EMBL/GenBank/DDBJ databases">
        <authorList>
            <person name="Jaros S."/>
            <person name="Januszkiewicz K."/>
            <person name="Wedrychowicz H."/>
        </authorList>
    </citation>
    <scope>NUCLEOTIDE SEQUENCE [LARGE SCALE GENOMIC DNA]</scope>
    <source>
        <strain evidence="6 7">DSM 44523</strain>
    </source>
</reference>
<dbReference type="InterPro" id="IPR014746">
    <property type="entry name" value="Gln_synth/guanido_kin_cat_dom"/>
</dbReference>
<dbReference type="GO" id="GO:0004357">
    <property type="term" value="F:glutamate-cysteine ligase activity"/>
    <property type="evidence" value="ECO:0007669"/>
    <property type="project" value="UniProtKB-EC"/>
</dbReference>
<dbReference type="OrthoDB" id="9803842at2"/>
<dbReference type="EMBL" id="FQVN01000007">
    <property type="protein sequence ID" value="SHG27562.1"/>
    <property type="molecule type" value="Genomic_DNA"/>
</dbReference>
<keyword evidence="2 5" id="KW-0547">Nucleotide-binding</keyword>
<dbReference type="NCBIfam" id="NF010041">
    <property type="entry name" value="PRK13517.1-1"/>
    <property type="match status" value="1"/>
</dbReference>
<dbReference type="NCBIfam" id="TIGR02050">
    <property type="entry name" value="gshA_cyan_rel"/>
    <property type="match status" value="1"/>
</dbReference>
<dbReference type="InterPro" id="IPR006336">
    <property type="entry name" value="GCS2"/>
</dbReference>
<dbReference type="InterPro" id="IPR011793">
    <property type="entry name" value="YbdK"/>
</dbReference>
<sequence>MALGHHEPPTLGVEEEYFLVDTATRLVSPSSTRVLRRARALLGPQVSGEFTEYQIEAKTRPCTWRGELVTQISRMRAAVAHAARAEGLGVVASGTPLLGAQLPAPRRADPRYDEEAHAFRSTIDDYVICSLHTHVQLPDRDEAVLVGNHLRPWLPLLVSLSANSPYWAEKDTGYASWRTVIKSRGPADGPPPYFPSPRDFDTTLSTLSTIGVLNTPRDLLWDIRPGIQLPTVEIRVMDVPVTATESTALACLVRALVIQSAAMVRRGDPGPPVPQQTLRAAYWRAARDGYAGRSWDPLTGQLLATPAVARKLLHHIGPVLEEHRELTAVLAFLHDLETAGDGSSRQRAAFASRDSLVDVVDYLVGDTHG</sequence>
<evidence type="ECO:0000313" key="6">
    <source>
        <dbReference type="EMBL" id="SHG27562.1"/>
    </source>
</evidence>
<evidence type="ECO:0000256" key="1">
    <source>
        <dbReference type="ARBA" id="ARBA00022598"/>
    </source>
</evidence>
<comment type="function">
    <text evidence="5">ATP-dependent carboxylate-amine ligase which exhibits weak glutamate--cysteine ligase activity.</text>
</comment>
<dbReference type="InterPro" id="IPR050141">
    <property type="entry name" value="GCL_type2/YbdK_subfam"/>
</dbReference>
<protein>
    <recommendedName>
        <fullName evidence="5">Putative glutamate--cysteine ligase 2</fullName>
        <ecNumber evidence="5">6.3.2.2</ecNumber>
    </recommendedName>
    <alternativeName>
        <fullName evidence="5">Gamma-glutamylcysteine synthetase 2</fullName>
        <shortName evidence="5">GCS 2</shortName>
        <shortName evidence="5">Gamma-GCS 2</shortName>
    </alternativeName>
</protein>
<dbReference type="Gene3D" id="3.30.590.20">
    <property type="match status" value="1"/>
</dbReference>
<keyword evidence="1 5" id="KW-0436">Ligase</keyword>
<comment type="catalytic activity">
    <reaction evidence="4 5">
        <text>L-cysteine + L-glutamate + ATP = gamma-L-glutamyl-L-cysteine + ADP + phosphate + H(+)</text>
        <dbReference type="Rhea" id="RHEA:13285"/>
        <dbReference type="ChEBI" id="CHEBI:15378"/>
        <dbReference type="ChEBI" id="CHEBI:29985"/>
        <dbReference type="ChEBI" id="CHEBI:30616"/>
        <dbReference type="ChEBI" id="CHEBI:35235"/>
        <dbReference type="ChEBI" id="CHEBI:43474"/>
        <dbReference type="ChEBI" id="CHEBI:58173"/>
        <dbReference type="ChEBI" id="CHEBI:456216"/>
        <dbReference type="EC" id="6.3.2.2"/>
    </reaction>
</comment>
<keyword evidence="3 5" id="KW-0067">ATP-binding</keyword>
<dbReference type="PANTHER" id="PTHR36510:SF1">
    <property type="entry name" value="GLUTAMATE--CYSTEINE LIGASE 2-RELATED"/>
    <property type="match status" value="1"/>
</dbReference>
<organism evidence="6 7">
    <name type="scientific">Streptoalloteichus hindustanus</name>
    <dbReference type="NCBI Taxonomy" id="2017"/>
    <lineage>
        <taxon>Bacteria</taxon>
        <taxon>Bacillati</taxon>
        <taxon>Actinomycetota</taxon>
        <taxon>Actinomycetes</taxon>
        <taxon>Pseudonocardiales</taxon>
        <taxon>Pseudonocardiaceae</taxon>
        <taxon>Streptoalloteichus</taxon>
    </lineage>
</organism>
<evidence type="ECO:0000313" key="7">
    <source>
        <dbReference type="Proteomes" id="UP000184501"/>
    </source>
</evidence>
<dbReference type="AlphaFoldDB" id="A0A1M5IGZ1"/>
<dbReference type="RefSeq" id="WP_073486753.1">
    <property type="nucleotide sequence ID" value="NZ_FQVN01000007.1"/>
</dbReference>
<dbReference type="Proteomes" id="UP000184501">
    <property type="component" value="Unassembled WGS sequence"/>
</dbReference>
<comment type="similarity">
    <text evidence="5">Belongs to the glutamate--cysteine ligase type 2 family. YbdK subfamily.</text>
</comment>
<dbReference type="Pfam" id="PF04107">
    <property type="entry name" value="GCS2"/>
    <property type="match status" value="1"/>
</dbReference>
<dbReference type="EC" id="6.3.2.2" evidence="5"/>
<dbReference type="SUPFAM" id="SSF55931">
    <property type="entry name" value="Glutamine synthetase/guanido kinase"/>
    <property type="match status" value="1"/>
</dbReference>
<name>A0A1M5IGZ1_STRHI</name>
<dbReference type="HAMAP" id="MF_01609">
    <property type="entry name" value="Glu_cys_ligase_2"/>
    <property type="match status" value="1"/>
</dbReference>
<accession>A0A1M5IGZ1</accession>
<gene>
    <name evidence="6" type="ORF">SAMN05444320_107281</name>
</gene>
<dbReference type="STRING" id="2017.SAMN05444320_107281"/>
<dbReference type="PANTHER" id="PTHR36510">
    <property type="entry name" value="GLUTAMATE--CYSTEINE LIGASE 2-RELATED"/>
    <property type="match status" value="1"/>
</dbReference>